<evidence type="ECO:0000313" key="3">
    <source>
        <dbReference type="EMBL" id="KAL2264906.1"/>
    </source>
</evidence>
<dbReference type="RefSeq" id="XP_070863633.1">
    <property type="nucleotide sequence ID" value="XM_071014236.1"/>
</dbReference>
<feature type="compositionally biased region" description="Low complexity" evidence="1">
    <location>
        <begin position="27"/>
        <end position="38"/>
    </location>
</feature>
<name>A0ABR4D4Z0_9PEZI</name>
<dbReference type="PANTHER" id="PTHR28208">
    <property type="entry name" value="PHOSPHATIDATE PHOSPHATASE APP1"/>
    <property type="match status" value="1"/>
</dbReference>
<protein>
    <recommendedName>
        <fullName evidence="2">Phosphatidate phosphatase APP1 catalytic domain-containing protein</fullName>
    </recommendedName>
</protein>
<evidence type="ECO:0000256" key="1">
    <source>
        <dbReference type="SAM" id="MobiDB-lite"/>
    </source>
</evidence>
<gene>
    <name evidence="3" type="ORF">VTJ83DRAFT_7416</name>
</gene>
<dbReference type="GeneID" id="98128880"/>
<accession>A0ABR4D4Z0</accession>
<keyword evidence="4" id="KW-1185">Reference proteome</keyword>
<dbReference type="InterPro" id="IPR019236">
    <property type="entry name" value="APP1_cat"/>
</dbReference>
<comment type="caution">
    <text evidence="3">The sequence shown here is derived from an EMBL/GenBank/DDBJ whole genome shotgun (WGS) entry which is preliminary data.</text>
</comment>
<dbReference type="Pfam" id="PF09949">
    <property type="entry name" value="APP1_cat"/>
    <property type="match status" value="1"/>
</dbReference>
<reference evidence="3 4" key="1">
    <citation type="journal article" date="2024" name="Commun. Biol.">
        <title>Comparative genomic analysis of thermophilic fungi reveals convergent evolutionary adaptations and gene losses.</title>
        <authorList>
            <person name="Steindorff A.S."/>
            <person name="Aguilar-Pontes M.V."/>
            <person name="Robinson A.J."/>
            <person name="Andreopoulos B."/>
            <person name="LaButti K."/>
            <person name="Kuo A."/>
            <person name="Mondo S."/>
            <person name="Riley R."/>
            <person name="Otillar R."/>
            <person name="Haridas S."/>
            <person name="Lipzen A."/>
            <person name="Grimwood J."/>
            <person name="Schmutz J."/>
            <person name="Clum A."/>
            <person name="Reid I.D."/>
            <person name="Moisan M.C."/>
            <person name="Butler G."/>
            <person name="Nguyen T.T.M."/>
            <person name="Dewar K."/>
            <person name="Conant G."/>
            <person name="Drula E."/>
            <person name="Henrissat B."/>
            <person name="Hansel C."/>
            <person name="Singer S."/>
            <person name="Hutchinson M.I."/>
            <person name="de Vries R.P."/>
            <person name="Natvig D.O."/>
            <person name="Powell A.J."/>
            <person name="Tsang A."/>
            <person name="Grigoriev I.V."/>
        </authorList>
    </citation>
    <scope>NUCLEOTIDE SEQUENCE [LARGE SCALE GENOMIC DNA]</scope>
    <source>
        <strain evidence="3 4">ATCC 22073</strain>
    </source>
</reference>
<organism evidence="3 4">
    <name type="scientific">Remersonia thermophila</name>
    <dbReference type="NCBI Taxonomy" id="72144"/>
    <lineage>
        <taxon>Eukaryota</taxon>
        <taxon>Fungi</taxon>
        <taxon>Dikarya</taxon>
        <taxon>Ascomycota</taxon>
        <taxon>Pezizomycotina</taxon>
        <taxon>Sordariomycetes</taxon>
        <taxon>Sordariomycetidae</taxon>
        <taxon>Sordariales</taxon>
        <taxon>Sordariales incertae sedis</taxon>
        <taxon>Remersonia</taxon>
    </lineage>
</organism>
<evidence type="ECO:0000313" key="4">
    <source>
        <dbReference type="Proteomes" id="UP001600064"/>
    </source>
</evidence>
<dbReference type="InterPro" id="IPR052935">
    <property type="entry name" value="Mg2+_PAP"/>
</dbReference>
<dbReference type="Proteomes" id="UP001600064">
    <property type="component" value="Unassembled WGS sequence"/>
</dbReference>
<dbReference type="EMBL" id="JAZGUE010000007">
    <property type="protein sequence ID" value="KAL2264906.1"/>
    <property type="molecule type" value="Genomic_DNA"/>
</dbReference>
<evidence type="ECO:0000259" key="2">
    <source>
        <dbReference type="Pfam" id="PF09949"/>
    </source>
</evidence>
<proteinExistence type="predicted"/>
<feature type="region of interest" description="Disordered" evidence="1">
    <location>
        <begin position="1"/>
        <end position="38"/>
    </location>
</feature>
<sequence length="405" mass="44836">MSFRRALSSRLRRGNAADKPYSEDASSHSTSTSRSSSTCERRRATAFLSYLRSNGSSPPHIAFDEVVCLMDNTAFRGSNGKWEAEFVAAVFEQCGPVTAIDLVGDVASMLGLSNEDQGEQTIEKRISPFIMEPQPGRQVRINFDDGKKEIVLCPSGENGISSDVKEVPGASGGYVARSVAIVPPGASGMFEMFTFHAEPEGWAVISDVDDTIKITQTDSATGILETTFVSEPAPVPGMPQLYSQMHTLLSPSAPWFYLSASPYSMYPFLRSFRDTHYPHGQLILRDVSWVTISGLLSSLTQGTEEYKVDRIRKIHRWLPRRMMICIGDSTQRDPEAYGSICRELPGWVKLVLIRKVTGIAAAGIKEKNEPQRFEKAFEGVPRGIWHVFEDPSECWPLVQRVVGLS</sequence>
<dbReference type="PANTHER" id="PTHR28208:SF1">
    <property type="entry name" value="FILAMENT ORGANIZATION PROTEIN APP1-LIKE, PUTATIVE (AFU_ORTHOLOGUE AFUA_1G06650)-RELATED"/>
    <property type="match status" value="1"/>
</dbReference>
<feature type="domain" description="Phosphatidate phosphatase APP1 catalytic" evidence="2">
    <location>
        <begin position="202"/>
        <end position="355"/>
    </location>
</feature>